<dbReference type="PANTHER" id="PTHR47456:SF4">
    <property type="entry name" value="SWIM-TYPE DOMAIN-CONTAINING PROTEIN"/>
    <property type="match status" value="1"/>
</dbReference>
<feature type="compositionally biased region" description="Polar residues" evidence="1">
    <location>
        <begin position="260"/>
        <end position="273"/>
    </location>
</feature>
<keyword evidence="2" id="KW-1185">Reference proteome</keyword>
<organism evidence="2 3">
    <name type="scientific">Salmo salar</name>
    <name type="common">Atlantic salmon</name>
    <dbReference type="NCBI Taxonomy" id="8030"/>
    <lineage>
        <taxon>Eukaryota</taxon>
        <taxon>Metazoa</taxon>
        <taxon>Chordata</taxon>
        <taxon>Craniata</taxon>
        <taxon>Vertebrata</taxon>
        <taxon>Euteleostomi</taxon>
        <taxon>Actinopterygii</taxon>
        <taxon>Neopterygii</taxon>
        <taxon>Teleostei</taxon>
        <taxon>Protacanthopterygii</taxon>
        <taxon>Salmoniformes</taxon>
        <taxon>Salmonidae</taxon>
        <taxon>Salmoninae</taxon>
        <taxon>Salmo</taxon>
    </lineage>
</organism>
<evidence type="ECO:0000313" key="3">
    <source>
        <dbReference type="RefSeq" id="XP_014045669.1"/>
    </source>
</evidence>
<evidence type="ECO:0000256" key="1">
    <source>
        <dbReference type="SAM" id="MobiDB-lite"/>
    </source>
</evidence>
<dbReference type="Proteomes" id="UP001652741">
    <property type="component" value="Chromosome ssa03"/>
</dbReference>
<dbReference type="GeneID" id="106599121"/>
<accession>A0A1S3R1S2</accession>
<sequence>MAATFQISEFDSEDQITKEIAKQEEITSLKYIILRKDKRFGRKDAHPLEGKKISWEVKSHPFNGVPFQVVGTSTYECHQGKDRQVKAKEKHAAKMNKKALEDHALKRRKQNTKKVDCKALINIAHIIRFPGFKIEESTVRSKKEASKDLKAALSERPSSVKAEVVYCVRFPSLSEHSSHALVGEWSSEKNLKVLQNQCADYLKEITDLTYHLEDEEYMTGLSSHLQCLLQEMKGLVPQDKDLILTLSPRKRKAEEDMATLPTQGASQPFTDSVGQHADLQNTCEEPCLPN</sequence>
<dbReference type="OrthoDB" id="5984937at2759"/>
<reference evidence="3" key="1">
    <citation type="submission" date="2025-08" db="UniProtKB">
        <authorList>
            <consortium name="RefSeq"/>
        </authorList>
    </citation>
    <scope>IDENTIFICATION</scope>
</reference>
<protein>
    <submittedName>
        <fullName evidence="3">Uncharacterized protein</fullName>
    </submittedName>
</protein>
<proteinExistence type="predicted"/>
<dbReference type="KEGG" id="sasa:106599121"/>
<dbReference type="AlphaFoldDB" id="A0A1S3R1S2"/>
<feature type="region of interest" description="Disordered" evidence="1">
    <location>
        <begin position="253"/>
        <end position="273"/>
    </location>
</feature>
<dbReference type="Pfam" id="PF15299">
    <property type="entry name" value="ALS2CR8"/>
    <property type="match status" value="1"/>
</dbReference>
<gene>
    <name evidence="3" type="primary">LOC106599121</name>
</gene>
<evidence type="ECO:0000313" key="2">
    <source>
        <dbReference type="Proteomes" id="UP001652741"/>
    </source>
</evidence>
<name>A0A1S3R1S2_SALSA</name>
<dbReference type="InterPro" id="IPR029309">
    <property type="entry name" value="CaRF"/>
</dbReference>
<dbReference type="RefSeq" id="XP_014045669.1">
    <property type="nucleotide sequence ID" value="XM_014190194.2"/>
</dbReference>
<dbReference type="PANTHER" id="PTHR47456">
    <property type="entry name" value="PHD-TYPE DOMAIN-CONTAINING PROTEIN"/>
    <property type="match status" value="1"/>
</dbReference>
<dbReference type="GO" id="GO:0003700">
    <property type="term" value="F:DNA-binding transcription factor activity"/>
    <property type="evidence" value="ECO:0007669"/>
    <property type="project" value="InterPro"/>
</dbReference>